<evidence type="ECO:0008006" key="4">
    <source>
        <dbReference type="Google" id="ProtNLM"/>
    </source>
</evidence>
<reference evidence="2 3" key="1">
    <citation type="submission" date="2010-05" db="EMBL/GenBank/DDBJ databases">
        <title>The Genome Sequence of Thecamonas trahens ATCC 50062.</title>
        <authorList>
            <consortium name="The Broad Institute Genome Sequencing Platform"/>
            <person name="Russ C."/>
            <person name="Cuomo C."/>
            <person name="Shea T."/>
            <person name="Young S.K."/>
            <person name="Zeng Q."/>
            <person name="Koehrsen M."/>
            <person name="Haas B."/>
            <person name="Borodovsky M."/>
            <person name="Guigo R."/>
            <person name="Alvarado L."/>
            <person name="Berlin A."/>
            <person name="Bochicchio J."/>
            <person name="Borenstein D."/>
            <person name="Chapman S."/>
            <person name="Chen Z."/>
            <person name="Freedman E."/>
            <person name="Gellesch M."/>
            <person name="Goldberg J."/>
            <person name="Griggs A."/>
            <person name="Gujja S."/>
            <person name="Heilman E."/>
            <person name="Heiman D."/>
            <person name="Hepburn T."/>
            <person name="Howarth C."/>
            <person name="Jen D."/>
            <person name="Larson L."/>
            <person name="Mehta T."/>
            <person name="Park D."/>
            <person name="Pearson M."/>
            <person name="Roberts A."/>
            <person name="Saif S."/>
            <person name="Shenoy N."/>
            <person name="Sisk P."/>
            <person name="Stolte C."/>
            <person name="Sykes S."/>
            <person name="Thomson T."/>
            <person name="Walk T."/>
            <person name="White J."/>
            <person name="Yandava C."/>
            <person name="Burger G."/>
            <person name="Gray M.W."/>
            <person name="Holland P.W.H."/>
            <person name="King N."/>
            <person name="Lang F.B.F."/>
            <person name="Roger A.J."/>
            <person name="Ruiz-Trillo I."/>
            <person name="Lander E."/>
            <person name="Nusbaum C."/>
        </authorList>
    </citation>
    <scope>NUCLEOTIDE SEQUENCE [LARGE SCALE GENOMIC DNA]</scope>
    <source>
        <strain evidence="2 3">ATCC 50062</strain>
    </source>
</reference>
<dbReference type="Pfam" id="PF07065">
    <property type="entry name" value="D123"/>
    <property type="match status" value="1"/>
</dbReference>
<dbReference type="PANTHER" id="PTHR15323">
    <property type="entry name" value="D123 PROTEIN"/>
    <property type="match status" value="1"/>
</dbReference>
<keyword evidence="3" id="KW-1185">Reference proteome</keyword>
<dbReference type="InterPro" id="IPR009772">
    <property type="entry name" value="CDC123"/>
</dbReference>
<dbReference type="AlphaFoldDB" id="A0A0L0DHH9"/>
<dbReference type="EMBL" id="GL349462">
    <property type="protein sequence ID" value="KNC50768.1"/>
    <property type="molecule type" value="Genomic_DNA"/>
</dbReference>
<name>A0A0L0DHH9_THETB</name>
<comment type="similarity">
    <text evidence="1">Belongs to the CDC123 family.</text>
</comment>
<dbReference type="PANTHER" id="PTHR15323:SF6">
    <property type="entry name" value="CELL DIVISION CYCLE PROTEIN 123 HOMOLOG"/>
    <property type="match status" value="1"/>
</dbReference>
<accession>A0A0L0DHH9</accession>
<gene>
    <name evidence="2" type="ORF">AMSG_06661</name>
</gene>
<dbReference type="STRING" id="461836.A0A0L0DHH9"/>
<dbReference type="Proteomes" id="UP000054408">
    <property type="component" value="Unassembled WGS sequence"/>
</dbReference>
<sequence>MDSRIPRSAPSATQCDALDFERTYPMLAEITFDTRMIRLDLATANALRRRCEESRHSLGRGELVDEDDGCVLDALAQAVDSAMTEMGIKHAFVRLSTRSPKDARIQSGEAMSALIDEALCDFASENNGFDASGDSDAVVASVIRACAQVNAVASGSEAVELLGSSRRVFQDLIGRLLMADDDDSLELAVLVRAWADDVFHEQELRCWVYSRRLTAVTQYYKAPYLAALDAARASLVPALEAWFATELLPRLPPEVDTCVVDILPRCIFTPHTGDHHFYLVELNHWAATTSSSLFDWASDAELLCSGGDGGEVVWRIRLPTACTLKNEQ</sequence>
<proteinExistence type="inferred from homology"/>
<organism evidence="2 3">
    <name type="scientific">Thecamonas trahens ATCC 50062</name>
    <dbReference type="NCBI Taxonomy" id="461836"/>
    <lineage>
        <taxon>Eukaryota</taxon>
        <taxon>Apusozoa</taxon>
        <taxon>Apusomonadida</taxon>
        <taxon>Apusomonadidae</taxon>
        <taxon>Thecamonas</taxon>
    </lineage>
</organism>
<dbReference type="GeneID" id="25565767"/>
<evidence type="ECO:0000313" key="3">
    <source>
        <dbReference type="Proteomes" id="UP000054408"/>
    </source>
</evidence>
<dbReference type="GO" id="GO:0005737">
    <property type="term" value="C:cytoplasm"/>
    <property type="evidence" value="ECO:0007669"/>
    <property type="project" value="TreeGrafter"/>
</dbReference>
<dbReference type="OMA" id="AVNIENW"/>
<dbReference type="OrthoDB" id="360540at2759"/>
<dbReference type="RefSeq" id="XP_013756730.1">
    <property type="nucleotide sequence ID" value="XM_013901276.1"/>
</dbReference>
<evidence type="ECO:0000313" key="2">
    <source>
        <dbReference type="EMBL" id="KNC50768.1"/>
    </source>
</evidence>
<protein>
    <recommendedName>
        <fullName evidence="4">Cell division cycle protein 123</fullName>
    </recommendedName>
</protein>
<evidence type="ECO:0000256" key="1">
    <source>
        <dbReference type="ARBA" id="ARBA00011047"/>
    </source>
</evidence>